<organism evidence="2 3">
    <name type="scientific">Mythimna separata</name>
    <name type="common">Oriental armyworm</name>
    <name type="synonym">Pseudaletia separata</name>
    <dbReference type="NCBI Taxonomy" id="271217"/>
    <lineage>
        <taxon>Eukaryota</taxon>
        <taxon>Metazoa</taxon>
        <taxon>Ecdysozoa</taxon>
        <taxon>Arthropoda</taxon>
        <taxon>Hexapoda</taxon>
        <taxon>Insecta</taxon>
        <taxon>Pterygota</taxon>
        <taxon>Neoptera</taxon>
        <taxon>Endopterygota</taxon>
        <taxon>Lepidoptera</taxon>
        <taxon>Glossata</taxon>
        <taxon>Ditrysia</taxon>
        <taxon>Noctuoidea</taxon>
        <taxon>Noctuidae</taxon>
        <taxon>Noctuinae</taxon>
        <taxon>Hadenini</taxon>
        <taxon>Mythimna</taxon>
    </lineage>
</organism>
<keyword evidence="3" id="KW-1185">Reference proteome</keyword>
<reference evidence="2" key="1">
    <citation type="submission" date="2023-03" db="EMBL/GenBank/DDBJ databases">
        <title>Chromosome-level genomes of two armyworms, Mythimna separata and Mythimna loreyi, provide insights into the biosynthesis and reception of sex pheromones.</title>
        <authorList>
            <person name="Zhao H."/>
        </authorList>
    </citation>
    <scope>NUCLEOTIDE SEQUENCE</scope>
    <source>
        <strain evidence="2">BeijingLab</strain>
        <tissue evidence="2">Pupa</tissue>
    </source>
</reference>
<dbReference type="Proteomes" id="UP001231518">
    <property type="component" value="Chromosome 4"/>
</dbReference>
<evidence type="ECO:0000313" key="2">
    <source>
        <dbReference type="EMBL" id="KAJ8713441.1"/>
    </source>
</evidence>
<keyword evidence="1" id="KW-0732">Signal</keyword>
<feature type="chain" id="PRO_5041958616" evidence="1">
    <location>
        <begin position="21"/>
        <end position="152"/>
    </location>
</feature>
<comment type="caution">
    <text evidence="2">The sequence shown here is derived from an EMBL/GenBank/DDBJ whole genome shotgun (WGS) entry which is preliminary data.</text>
</comment>
<dbReference type="EMBL" id="JARGEI010000020">
    <property type="protein sequence ID" value="KAJ8713441.1"/>
    <property type="molecule type" value="Genomic_DNA"/>
</dbReference>
<name>A0AAD7YEU2_MYTSE</name>
<dbReference type="AlphaFoldDB" id="A0AAD7YEU2"/>
<accession>A0AAD7YEU2</accession>
<feature type="signal peptide" evidence="1">
    <location>
        <begin position="1"/>
        <end position="20"/>
    </location>
</feature>
<proteinExistence type="predicted"/>
<gene>
    <name evidence="2" type="ORF">PYW07_013811</name>
</gene>
<sequence>MFSFKSIVLIAAAFTIGAECSGVAVAPAPLLAPAAVGYAQAVPQNIPPYAAQVSVVSKALNPVVAAPFAAAPYAAAPYAAAPFAAAPYAAAPFAAAPYAAGPYFAGAAPVLPGPYAAPAALAAPAAYAAPYPYAASPLVRAGPFGYAPAYVR</sequence>
<evidence type="ECO:0000256" key="1">
    <source>
        <dbReference type="SAM" id="SignalP"/>
    </source>
</evidence>
<protein>
    <submittedName>
        <fullName evidence="2">Uncharacterized protein</fullName>
    </submittedName>
</protein>
<evidence type="ECO:0000313" key="3">
    <source>
        <dbReference type="Proteomes" id="UP001231518"/>
    </source>
</evidence>